<keyword evidence="4 8" id="KW-0812">Transmembrane</keyword>
<feature type="transmembrane region" description="Helical" evidence="8">
    <location>
        <begin position="204"/>
        <end position="223"/>
    </location>
</feature>
<comment type="subcellular location">
    <subcellularLocation>
        <location evidence="1">Cell membrane</location>
        <topology evidence="1">Multi-pass membrane protein</topology>
    </subcellularLocation>
</comment>
<keyword evidence="7" id="KW-0479">Metal-binding</keyword>
<feature type="transmembrane region" description="Helical" evidence="8">
    <location>
        <begin position="93"/>
        <end position="116"/>
    </location>
</feature>
<feature type="transmembrane region" description="Helical" evidence="8">
    <location>
        <begin position="341"/>
        <end position="358"/>
    </location>
</feature>
<accession>A0A1I3HRY0</accession>
<reference evidence="10" key="1">
    <citation type="submission" date="2016-10" db="EMBL/GenBank/DDBJ databases">
        <authorList>
            <person name="Varghese N."/>
            <person name="Submissions S."/>
        </authorList>
    </citation>
    <scope>NUCLEOTIDE SEQUENCE [LARGE SCALE GENOMIC DNA]</scope>
    <source>
        <strain evidence="10">DSM 26348</strain>
    </source>
</reference>
<keyword evidence="3 9" id="KW-0808">Transferase</keyword>
<dbReference type="Proteomes" id="UP000199518">
    <property type="component" value="Unassembled WGS sequence"/>
</dbReference>
<feature type="binding site" evidence="7">
    <location>
        <position position="234"/>
    </location>
    <ligand>
        <name>Mg(2+)</name>
        <dbReference type="ChEBI" id="CHEBI:18420"/>
    </ligand>
</feature>
<evidence type="ECO:0000256" key="4">
    <source>
        <dbReference type="ARBA" id="ARBA00022692"/>
    </source>
</evidence>
<proteinExistence type="predicted"/>
<dbReference type="RefSeq" id="WP_092050490.1">
    <property type="nucleotide sequence ID" value="NZ_FOQD01000008.1"/>
</dbReference>
<dbReference type="GO" id="GO:0046872">
    <property type="term" value="F:metal ion binding"/>
    <property type="evidence" value="ECO:0007669"/>
    <property type="project" value="UniProtKB-KW"/>
</dbReference>
<protein>
    <submittedName>
        <fullName evidence="9">UDP-GlcNAc:undecaprenyl-phosphate GlcNAc-1-phosphate transferase</fullName>
    </submittedName>
</protein>
<organism evidence="9 10">
    <name type="scientific">Planctomicrobium piriforme</name>
    <dbReference type="NCBI Taxonomy" id="1576369"/>
    <lineage>
        <taxon>Bacteria</taxon>
        <taxon>Pseudomonadati</taxon>
        <taxon>Planctomycetota</taxon>
        <taxon>Planctomycetia</taxon>
        <taxon>Planctomycetales</taxon>
        <taxon>Planctomycetaceae</taxon>
        <taxon>Planctomicrobium</taxon>
    </lineage>
</organism>
<dbReference type="GO" id="GO:0016780">
    <property type="term" value="F:phosphotransferase activity, for other substituted phosphate groups"/>
    <property type="evidence" value="ECO:0007669"/>
    <property type="project" value="InterPro"/>
</dbReference>
<evidence type="ECO:0000313" key="9">
    <source>
        <dbReference type="EMBL" id="SFI38528.1"/>
    </source>
</evidence>
<sequence>MLWFFCVCTVPAFLISWSATWLMRAWAPRWGLVDQPAARKVHTTPTPLGGGVAIYLGVVLPLLIAQVLVWWQTHSPGTLIWMPEALREHMPGVLLRAGQVWAIVGAGSLLMAMGLLDDRYGLSWKGRLAVQLLLATALVCGGIRGTLFVSQPIVGGVLTVIWIVVLINSLNFLDNMDGLCGGIGLVASLIFAWIMLQLTGEPRWLVGGGLLILAGSIAGFLWHNWTPARIFMGDAGSTFIGLMLATMTILGTFYEPNVTERHVLLAPLLILAVPLYDFATVIGIRLWNGKSPFQPDRNHFSHRLTDLGLSRRNAVLTVHFATLTTGLGAVLLYHVEDWDGAMLVVSLVLCLLVIVAILEQAGRFKKKSG</sequence>
<feature type="transmembrane region" description="Helical" evidence="8">
    <location>
        <begin position="52"/>
        <end position="73"/>
    </location>
</feature>
<dbReference type="GO" id="GO:0005886">
    <property type="term" value="C:plasma membrane"/>
    <property type="evidence" value="ECO:0007669"/>
    <property type="project" value="UniProtKB-SubCell"/>
</dbReference>
<dbReference type="EMBL" id="FOQD01000008">
    <property type="protein sequence ID" value="SFI38528.1"/>
    <property type="molecule type" value="Genomic_DNA"/>
</dbReference>
<evidence type="ECO:0000256" key="2">
    <source>
        <dbReference type="ARBA" id="ARBA00022475"/>
    </source>
</evidence>
<evidence type="ECO:0000313" key="10">
    <source>
        <dbReference type="Proteomes" id="UP000199518"/>
    </source>
</evidence>
<dbReference type="OrthoDB" id="9783652at2"/>
<feature type="transmembrane region" description="Helical" evidence="8">
    <location>
        <begin position="266"/>
        <end position="287"/>
    </location>
</feature>
<dbReference type="PANTHER" id="PTHR22926:SF3">
    <property type="entry name" value="UNDECAPRENYL-PHOSPHATE ALPHA-N-ACETYLGLUCOSAMINYL 1-PHOSPHATE TRANSFERASE"/>
    <property type="match status" value="1"/>
</dbReference>
<keyword evidence="2" id="KW-1003">Cell membrane</keyword>
<evidence type="ECO:0000256" key="6">
    <source>
        <dbReference type="ARBA" id="ARBA00023136"/>
    </source>
</evidence>
<evidence type="ECO:0000256" key="7">
    <source>
        <dbReference type="PIRSR" id="PIRSR600715-1"/>
    </source>
</evidence>
<gene>
    <name evidence="9" type="ORF">SAMN05421753_108172</name>
</gene>
<evidence type="ECO:0000256" key="1">
    <source>
        <dbReference type="ARBA" id="ARBA00004651"/>
    </source>
</evidence>
<dbReference type="CDD" id="cd06853">
    <property type="entry name" value="GT_WecA_like"/>
    <property type="match status" value="1"/>
</dbReference>
<evidence type="ECO:0000256" key="5">
    <source>
        <dbReference type="ARBA" id="ARBA00022989"/>
    </source>
</evidence>
<keyword evidence="6 8" id="KW-0472">Membrane</keyword>
<name>A0A1I3HRY0_9PLAN</name>
<evidence type="ECO:0000256" key="3">
    <source>
        <dbReference type="ARBA" id="ARBA00022679"/>
    </source>
</evidence>
<dbReference type="Pfam" id="PF00953">
    <property type="entry name" value="Glycos_transf_4"/>
    <property type="match status" value="1"/>
</dbReference>
<dbReference type="PANTHER" id="PTHR22926">
    <property type="entry name" value="PHOSPHO-N-ACETYLMURAMOYL-PENTAPEPTIDE-TRANSFERASE"/>
    <property type="match status" value="1"/>
</dbReference>
<dbReference type="AlphaFoldDB" id="A0A1I3HRY0"/>
<feature type="transmembrane region" description="Helical" evidence="8">
    <location>
        <begin position="313"/>
        <end position="335"/>
    </location>
</feature>
<dbReference type="GO" id="GO:0009103">
    <property type="term" value="P:lipopolysaccharide biosynthetic process"/>
    <property type="evidence" value="ECO:0007669"/>
    <property type="project" value="TreeGrafter"/>
</dbReference>
<feature type="binding site" evidence="7">
    <location>
        <position position="171"/>
    </location>
    <ligand>
        <name>Mg(2+)</name>
        <dbReference type="ChEBI" id="CHEBI:18420"/>
    </ligand>
</feature>
<dbReference type="STRING" id="1576369.SAMN05421753_108172"/>
<comment type="cofactor">
    <cofactor evidence="7">
        <name>Mg(2+)</name>
        <dbReference type="ChEBI" id="CHEBI:18420"/>
    </cofactor>
</comment>
<feature type="transmembrane region" description="Helical" evidence="8">
    <location>
        <begin position="235"/>
        <end position="254"/>
    </location>
</feature>
<keyword evidence="5 8" id="KW-1133">Transmembrane helix</keyword>
<feature type="transmembrane region" description="Helical" evidence="8">
    <location>
        <begin position="153"/>
        <end position="172"/>
    </location>
</feature>
<dbReference type="InterPro" id="IPR000715">
    <property type="entry name" value="Glycosyl_transferase_4"/>
</dbReference>
<evidence type="ECO:0000256" key="8">
    <source>
        <dbReference type="SAM" id="Phobius"/>
    </source>
</evidence>
<dbReference type="GO" id="GO:0071555">
    <property type="term" value="P:cell wall organization"/>
    <property type="evidence" value="ECO:0007669"/>
    <property type="project" value="TreeGrafter"/>
</dbReference>
<keyword evidence="7" id="KW-0460">Magnesium</keyword>
<dbReference type="GO" id="GO:0044038">
    <property type="term" value="P:cell wall macromolecule biosynthetic process"/>
    <property type="evidence" value="ECO:0007669"/>
    <property type="project" value="TreeGrafter"/>
</dbReference>
<feature type="transmembrane region" description="Helical" evidence="8">
    <location>
        <begin position="179"/>
        <end position="198"/>
    </location>
</feature>
<keyword evidence="10" id="KW-1185">Reference proteome</keyword>